<keyword evidence="3" id="KW-1185">Reference proteome</keyword>
<keyword evidence="1" id="KW-1133">Transmembrane helix</keyword>
<feature type="transmembrane region" description="Helical" evidence="1">
    <location>
        <begin position="62"/>
        <end position="80"/>
    </location>
</feature>
<comment type="caution">
    <text evidence="2">The sequence shown here is derived from an EMBL/GenBank/DDBJ whole genome shotgun (WGS) entry which is preliminary data.</text>
</comment>
<keyword evidence="1" id="KW-0472">Membrane</keyword>
<evidence type="ECO:0000256" key="1">
    <source>
        <dbReference type="SAM" id="Phobius"/>
    </source>
</evidence>
<reference evidence="3" key="1">
    <citation type="submission" date="2018-03" db="EMBL/GenBank/DDBJ databases">
        <title>Ecological and genomic features of two cosmopolitan and abundant freshwater picocyanobacteria.</title>
        <authorList>
            <person name="Cabello-Yeves P.J."/>
            <person name="Picazo A."/>
            <person name="Camacho A."/>
            <person name="Callieri C."/>
            <person name="Rosselli R."/>
            <person name="Roda-Garcia J."/>
            <person name="Coutinho F.H."/>
            <person name="Rodriguez-Valera F."/>
        </authorList>
    </citation>
    <scope>NUCLEOTIDE SEQUENCE [LARGE SCALE GENOMIC DNA]</scope>
    <source>
        <strain evidence="3">Tous</strain>
    </source>
</reference>
<name>A0A2P7EGA4_9SYNE</name>
<dbReference type="STRING" id="1910958.BTM30_00950"/>
<evidence type="ECO:0000313" key="2">
    <source>
        <dbReference type="EMBL" id="PSI02149.1"/>
    </source>
</evidence>
<proteinExistence type="predicted"/>
<dbReference type="RefSeq" id="WP_106499422.1">
    <property type="nucleotide sequence ID" value="NZ_PXVC01000011.1"/>
</dbReference>
<evidence type="ECO:0000313" key="3">
    <source>
        <dbReference type="Proteomes" id="UP000240206"/>
    </source>
</evidence>
<keyword evidence="1" id="KW-0812">Transmembrane</keyword>
<gene>
    <name evidence="2" type="ORF">C7K08_04310</name>
</gene>
<evidence type="ECO:0008006" key="4">
    <source>
        <dbReference type="Google" id="ProtNLM"/>
    </source>
</evidence>
<feature type="transmembrane region" description="Helical" evidence="1">
    <location>
        <begin position="33"/>
        <end position="50"/>
    </location>
</feature>
<dbReference type="AlphaFoldDB" id="A0A2P7EGA4"/>
<dbReference type="EMBL" id="PXVC01000011">
    <property type="protein sequence ID" value="PSI02149.1"/>
    <property type="molecule type" value="Genomic_DNA"/>
</dbReference>
<organism evidence="2 3">
    <name type="scientific">Synechococcus lacustris str. Tous</name>
    <dbReference type="NCBI Taxonomy" id="1910958"/>
    <lineage>
        <taxon>Bacteria</taxon>
        <taxon>Bacillati</taxon>
        <taxon>Cyanobacteriota</taxon>
        <taxon>Cyanophyceae</taxon>
        <taxon>Synechococcales</taxon>
        <taxon>Synechococcaceae</taxon>
        <taxon>Synechococcus</taxon>
    </lineage>
</organism>
<accession>A0A2P7EGA4</accession>
<protein>
    <recommendedName>
        <fullName evidence="4">Phosphate ABC transporter permease</fullName>
    </recommendedName>
</protein>
<dbReference type="Proteomes" id="UP000240206">
    <property type="component" value="Unassembled WGS sequence"/>
</dbReference>
<sequence>MLLPLKPGELQRLIPAVASGPQFSFCSGGPQLVLQRLLVSTLGGVIPLLISQGGFGSRWSSLWLVIGLTMLLYFLWGPILQAGSRNSQLRKYPAAALFEGEIADLYTKEKLEGRQETTDTKGRLELVENRRTWLCLELADEEGYLGQLRFPLDKAHKALRKGMTIRCLVLSERSDFSRIARLSDGWVPQAKLWVGDYPYLLRPAFEEICLRRFR</sequence>